<accession>A0A9W4SIZ3</accession>
<keyword evidence="2" id="KW-1185">Reference proteome</keyword>
<dbReference type="EMBL" id="CAMKVN010000835">
    <property type="protein sequence ID" value="CAI2171590.1"/>
    <property type="molecule type" value="Genomic_DNA"/>
</dbReference>
<sequence>MLFLHVVLYTISQNVSHKTTLTNDQSSPTCYLKIINPRPGDRFSPGDEINVKWDLIGLKCRNSTDGLNLYQETNTNITLFTYPVQIILSPNIRHSSLFFLDIELTFTKIPPRLIFDVMGPFTILPLPESQLSNETDTRTDNGQNVQEVKGNLSMASKAIRISWINIIFNYIYTIMNV</sequence>
<reference evidence="1" key="1">
    <citation type="submission" date="2022-08" db="EMBL/GenBank/DDBJ databases">
        <authorList>
            <person name="Kallberg Y."/>
            <person name="Tangrot J."/>
            <person name="Rosling A."/>
        </authorList>
    </citation>
    <scope>NUCLEOTIDE SEQUENCE</scope>
    <source>
        <strain evidence="1">Wild A</strain>
    </source>
</reference>
<proteinExistence type="predicted"/>
<dbReference type="OrthoDB" id="2384769at2759"/>
<dbReference type="Proteomes" id="UP001153678">
    <property type="component" value="Unassembled WGS sequence"/>
</dbReference>
<dbReference type="AlphaFoldDB" id="A0A9W4SIZ3"/>
<organism evidence="1 2">
    <name type="scientific">Funneliformis geosporum</name>
    <dbReference type="NCBI Taxonomy" id="1117311"/>
    <lineage>
        <taxon>Eukaryota</taxon>
        <taxon>Fungi</taxon>
        <taxon>Fungi incertae sedis</taxon>
        <taxon>Mucoromycota</taxon>
        <taxon>Glomeromycotina</taxon>
        <taxon>Glomeromycetes</taxon>
        <taxon>Glomerales</taxon>
        <taxon>Glomeraceae</taxon>
        <taxon>Funneliformis</taxon>
    </lineage>
</organism>
<comment type="caution">
    <text evidence="1">The sequence shown here is derived from an EMBL/GenBank/DDBJ whole genome shotgun (WGS) entry which is preliminary data.</text>
</comment>
<evidence type="ECO:0000313" key="2">
    <source>
        <dbReference type="Proteomes" id="UP001153678"/>
    </source>
</evidence>
<protein>
    <submittedName>
        <fullName evidence="1">18099_t:CDS:1</fullName>
    </submittedName>
</protein>
<gene>
    <name evidence="1" type="ORF">FWILDA_LOCUS5155</name>
</gene>
<evidence type="ECO:0000313" key="1">
    <source>
        <dbReference type="EMBL" id="CAI2171590.1"/>
    </source>
</evidence>
<name>A0A9W4SIZ3_9GLOM</name>